<dbReference type="GO" id="GO:0009073">
    <property type="term" value="P:aromatic amino acid family biosynthetic process"/>
    <property type="evidence" value="ECO:0007669"/>
    <property type="project" value="UniProtKB-KW"/>
</dbReference>
<comment type="subunit">
    <text evidence="7">Monomer.</text>
</comment>
<comment type="function">
    <text evidence="7">Catalyzes the specific phosphorylation of the 3-hydroxyl group of shikimic acid using ATP as a cosubstrate.</text>
</comment>
<feature type="binding site" evidence="7">
    <location>
        <position position="40"/>
    </location>
    <ligand>
        <name>substrate</name>
    </ligand>
</feature>
<evidence type="ECO:0000256" key="2">
    <source>
        <dbReference type="ARBA" id="ARBA00022679"/>
    </source>
</evidence>
<dbReference type="PANTHER" id="PTHR21087:SF16">
    <property type="entry name" value="SHIKIMATE KINASE 1, CHLOROPLASTIC"/>
    <property type="match status" value="1"/>
</dbReference>
<organism evidence="8 9">
    <name type="scientific">Glaciibacter psychrotolerans</name>
    <dbReference type="NCBI Taxonomy" id="670054"/>
    <lineage>
        <taxon>Bacteria</taxon>
        <taxon>Bacillati</taxon>
        <taxon>Actinomycetota</taxon>
        <taxon>Actinomycetes</taxon>
        <taxon>Micrococcales</taxon>
        <taxon>Microbacteriaceae</taxon>
        <taxon>Glaciibacter</taxon>
    </lineage>
</organism>
<feature type="binding site" evidence="7">
    <location>
        <position position="160"/>
    </location>
    <ligand>
        <name>ATP</name>
        <dbReference type="ChEBI" id="CHEBI:30616"/>
    </ligand>
</feature>
<dbReference type="GO" id="GO:0005524">
    <property type="term" value="F:ATP binding"/>
    <property type="evidence" value="ECO:0007669"/>
    <property type="project" value="UniProtKB-UniRule"/>
</dbReference>
<dbReference type="SUPFAM" id="SSF52540">
    <property type="entry name" value="P-loop containing nucleoside triphosphate hydrolases"/>
    <property type="match status" value="1"/>
</dbReference>
<dbReference type="Pfam" id="PF01202">
    <property type="entry name" value="SKI"/>
    <property type="match status" value="1"/>
</dbReference>
<name>A0A7Z0ECG0_9MICO</name>
<dbReference type="InterPro" id="IPR027417">
    <property type="entry name" value="P-loop_NTPase"/>
</dbReference>
<evidence type="ECO:0000256" key="7">
    <source>
        <dbReference type="HAMAP-Rule" id="MF_00109"/>
    </source>
</evidence>
<keyword evidence="9" id="KW-1185">Reference proteome</keyword>
<dbReference type="UniPathway" id="UPA00053">
    <property type="reaction ID" value="UER00088"/>
</dbReference>
<keyword evidence="3 7" id="KW-0547">Nucleotide-binding</keyword>
<reference evidence="8 9" key="1">
    <citation type="submission" date="2020-07" db="EMBL/GenBank/DDBJ databases">
        <title>Sequencing the genomes of 1000 actinobacteria strains.</title>
        <authorList>
            <person name="Klenk H.-P."/>
        </authorList>
    </citation>
    <scope>NUCLEOTIDE SEQUENCE [LARGE SCALE GENOMIC DNA]</scope>
    <source>
        <strain evidence="8 9">LI1</strain>
    </source>
</reference>
<evidence type="ECO:0000256" key="1">
    <source>
        <dbReference type="ARBA" id="ARBA00022605"/>
    </source>
</evidence>
<evidence type="ECO:0000256" key="3">
    <source>
        <dbReference type="ARBA" id="ARBA00022741"/>
    </source>
</evidence>
<feature type="binding site" evidence="7">
    <location>
        <position position="126"/>
    </location>
    <ligand>
        <name>ATP</name>
        <dbReference type="ChEBI" id="CHEBI:30616"/>
    </ligand>
</feature>
<comment type="similarity">
    <text evidence="7">Belongs to the shikimate kinase family.</text>
</comment>
<dbReference type="CDD" id="cd00464">
    <property type="entry name" value="SK"/>
    <property type="match status" value="1"/>
</dbReference>
<dbReference type="GO" id="GO:0008652">
    <property type="term" value="P:amino acid biosynthetic process"/>
    <property type="evidence" value="ECO:0007669"/>
    <property type="project" value="UniProtKB-KW"/>
</dbReference>
<dbReference type="PANTHER" id="PTHR21087">
    <property type="entry name" value="SHIKIMATE KINASE"/>
    <property type="match status" value="1"/>
</dbReference>
<keyword evidence="4 7" id="KW-0418">Kinase</keyword>
<keyword evidence="1 7" id="KW-0028">Amino-acid biosynthesis</keyword>
<comment type="caution">
    <text evidence="8">The sequence shown here is derived from an EMBL/GenBank/DDBJ whole genome shotgun (WGS) entry which is preliminary data.</text>
</comment>
<dbReference type="Gene3D" id="3.40.50.300">
    <property type="entry name" value="P-loop containing nucleotide triphosphate hydrolases"/>
    <property type="match status" value="1"/>
</dbReference>
<dbReference type="RefSeq" id="WP_179577879.1">
    <property type="nucleotide sequence ID" value="NZ_JACCFM010000001.1"/>
</dbReference>
<feature type="binding site" evidence="7">
    <location>
        <position position="143"/>
    </location>
    <ligand>
        <name>substrate</name>
    </ligand>
</feature>
<comment type="pathway">
    <text evidence="7">Metabolic intermediate biosynthesis; chorismate biosynthesis; chorismate from D-erythrose 4-phosphate and phosphoenolpyruvate: step 5/7.</text>
</comment>
<keyword evidence="7" id="KW-0479">Metal-binding</keyword>
<gene>
    <name evidence="7" type="primary">aroK</name>
    <name evidence="8" type="ORF">HNR05_000850</name>
</gene>
<proteinExistence type="inferred from homology"/>
<feature type="binding site" evidence="7">
    <location>
        <position position="22"/>
    </location>
    <ligand>
        <name>Mg(2+)</name>
        <dbReference type="ChEBI" id="CHEBI:18420"/>
    </ligand>
</feature>
<dbReference type="AlphaFoldDB" id="A0A7Z0ECG0"/>
<accession>A0A7Z0ECG0</accession>
<dbReference type="InterPro" id="IPR000623">
    <property type="entry name" value="Shikimate_kinase/TSH1"/>
</dbReference>
<evidence type="ECO:0000313" key="9">
    <source>
        <dbReference type="Proteomes" id="UP000537260"/>
    </source>
</evidence>
<keyword evidence="7" id="KW-0460">Magnesium</keyword>
<sequence>MAHPSRPLFPLVFIGPMASGKTRIGKRVAAALKVPFVDTDKRVVAENGPIAAIFEESGEAAFRRLERSAVVDALTGATVETRESVVSLGGGAVLDPATQADLLGCTVIFLSATADAVANRIRGGKRPLLTNGTADWQRIFDERRPIYEALASIHIDTSNRAVEQIVDEIVEWVRERS</sequence>
<dbReference type="GO" id="GO:0004765">
    <property type="term" value="F:shikimate kinase activity"/>
    <property type="evidence" value="ECO:0007669"/>
    <property type="project" value="UniProtKB-UniRule"/>
</dbReference>
<evidence type="ECO:0000256" key="5">
    <source>
        <dbReference type="ARBA" id="ARBA00022840"/>
    </source>
</evidence>
<feature type="binding site" evidence="7">
    <location>
        <position position="63"/>
    </location>
    <ligand>
        <name>substrate</name>
    </ligand>
</feature>
<evidence type="ECO:0000313" key="8">
    <source>
        <dbReference type="EMBL" id="NYJ19059.1"/>
    </source>
</evidence>
<keyword evidence="2 7" id="KW-0808">Transferase</keyword>
<dbReference type="GO" id="GO:0005829">
    <property type="term" value="C:cytosol"/>
    <property type="evidence" value="ECO:0007669"/>
    <property type="project" value="TreeGrafter"/>
</dbReference>
<dbReference type="GO" id="GO:0009423">
    <property type="term" value="P:chorismate biosynthetic process"/>
    <property type="evidence" value="ECO:0007669"/>
    <property type="project" value="UniProtKB-UniRule"/>
</dbReference>
<dbReference type="PRINTS" id="PR01100">
    <property type="entry name" value="SHIKIMTKNASE"/>
</dbReference>
<feature type="binding site" evidence="7">
    <location>
        <begin position="18"/>
        <end position="23"/>
    </location>
    <ligand>
        <name>ATP</name>
        <dbReference type="ChEBI" id="CHEBI:30616"/>
    </ligand>
</feature>
<evidence type="ECO:0000256" key="4">
    <source>
        <dbReference type="ARBA" id="ARBA00022777"/>
    </source>
</evidence>
<dbReference type="InterPro" id="IPR031322">
    <property type="entry name" value="Shikimate/glucono_kinase"/>
</dbReference>
<comment type="subcellular location">
    <subcellularLocation>
        <location evidence="7">Cytoplasm</location>
    </subcellularLocation>
</comment>
<dbReference type="GO" id="GO:0000287">
    <property type="term" value="F:magnesium ion binding"/>
    <property type="evidence" value="ECO:0007669"/>
    <property type="project" value="UniProtKB-UniRule"/>
</dbReference>
<dbReference type="HAMAP" id="MF_00109">
    <property type="entry name" value="Shikimate_kinase"/>
    <property type="match status" value="1"/>
</dbReference>
<evidence type="ECO:0000256" key="6">
    <source>
        <dbReference type="ARBA" id="ARBA00023141"/>
    </source>
</evidence>
<comment type="cofactor">
    <cofactor evidence="7">
        <name>Mg(2+)</name>
        <dbReference type="ChEBI" id="CHEBI:18420"/>
    </cofactor>
    <text evidence="7">Binds 1 Mg(2+) ion per subunit.</text>
</comment>
<feature type="binding site" evidence="7">
    <location>
        <position position="90"/>
    </location>
    <ligand>
        <name>substrate</name>
    </ligand>
</feature>
<keyword evidence="5 7" id="KW-0067">ATP-binding</keyword>
<protein>
    <recommendedName>
        <fullName evidence="7">Shikimate kinase</fullName>
        <shortName evidence="7">SK</shortName>
        <ecNumber evidence="7">2.7.1.71</ecNumber>
    </recommendedName>
</protein>
<comment type="catalytic activity">
    <reaction evidence="7">
        <text>shikimate + ATP = 3-phosphoshikimate + ADP + H(+)</text>
        <dbReference type="Rhea" id="RHEA:13121"/>
        <dbReference type="ChEBI" id="CHEBI:15378"/>
        <dbReference type="ChEBI" id="CHEBI:30616"/>
        <dbReference type="ChEBI" id="CHEBI:36208"/>
        <dbReference type="ChEBI" id="CHEBI:145989"/>
        <dbReference type="ChEBI" id="CHEBI:456216"/>
        <dbReference type="EC" id="2.7.1.71"/>
    </reaction>
</comment>
<dbReference type="Proteomes" id="UP000537260">
    <property type="component" value="Unassembled WGS sequence"/>
</dbReference>
<keyword evidence="7" id="KW-0963">Cytoplasm</keyword>
<dbReference type="EMBL" id="JACCFM010000001">
    <property type="protein sequence ID" value="NYJ19059.1"/>
    <property type="molecule type" value="Genomic_DNA"/>
</dbReference>
<keyword evidence="6 7" id="KW-0057">Aromatic amino acid biosynthesis</keyword>
<dbReference type="EC" id="2.7.1.71" evidence="7"/>